<gene>
    <name evidence="1" type="ORF">CTI12_AA004430</name>
</gene>
<accession>A0A2U1QNR8</accession>
<comment type="caution">
    <text evidence="1">The sequence shown here is derived from an EMBL/GenBank/DDBJ whole genome shotgun (WGS) entry which is preliminary data.</text>
</comment>
<proteinExistence type="predicted"/>
<dbReference type="GO" id="GO:0005783">
    <property type="term" value="C:endoplasmic reticulum"/>
    <property type="evidence" value="ECO:0007669"/>
    <property type="project" value="TreeGrafter"/>
</dbReference>
<name>A0A2U1QNR8_ARTAN</name>
<dbReference type="PANTHER" id="PTHR45923">
    <property type="entry name" value="PROTEIN SEY1"/>
    <property type="match status" value="1"/>
</dbReference>
<dbReference type="SUPFAM" id="SSF52540">
    <property type="entry name" value="P-loop containing nucleoside triphosphate hydrolases"/>
    <property type="match status" value="1"/>
</dbReference>
<reference evidence="1 2" key="1">
    <citation type="journal article" date="2018" name="Mol. Plant">
        <title>The genome of Artemisia annua provides insight into the evolution of Asteraceae family and artemisinin biosynthesis.</title>
        <authorList>
            <person name="Shen Q."/>
            <person name="Zhang L."/>
            <person name="Liao Z."/>
            <person name="Wang S."/>
            <person name="Yan T."/>
            <person name="Shi P."/>
            <person name="Liu M."/>
            <person name="Fu X."/>
            <person name="Pan Q."/>
            <person name="Wang Y."/>
            <person name="Lv Z."/>
            <person name="Lu X."/>
            <person name="Zhang F."/>
            <person name="Jiang W."/>
            <person name="Ma Y."/>
            <person name="Chen M."/>
            <person name="Hao X."/>
            <person name="Li L."/>
            <person name="Tang Y."/>
            <person name="Lv G."/>
            <person name="Zhou Y."/>
            <person name="Sun X."/>
            <person name="Brodelius P.E."/>
            <person name="Rose J.K.C."/>
            <person name="Tang K."/>
        </authorList>
    </citation>
    <scope>NUCLEOTIDE SEQUENCE [LARGE SCALE GENOMIC DNA]</scope>
    <source>
        <strain evidence="2">cv. Huhao1</strain>
        <tissue evidence="1">Leaf</tissue>
    </source>
</reference>
<dbReference type="GO" id="GO:0016320">
    <property type="term" value="P:endoplasmic reticulum membrane fusion"/>
    <property type="evidence" value="ECO:0007669"/>
    <property type="project" value="TreeGrafter"/>
</dbReference>
<sequence length="217" mass="24477">MNCSAYSSSSVVLLSVCSKIKISLETGLYLNIGHMVLLKTEPQAIAYKLGKKKREGEDEPESHRGDLKKLKAASFPVMQAWLVFVTGKSTLLNNLFHTNFREMDAYRGRGAIALFCLYEAPPLHHTASVVFEFNKFFMLLQDDTAFEKQSALFALAVSDIVLINMWCHDIGREQAANKPLLKTVLQVLGVAWYLLSIDRHLSCWKSICRVEKLCETT</sequence>
<dbReference type="Proteomes" id="UP000245207">
    <property type="component" value="Unassembled WGS sequence"/>
</dbReference>
<dbReference type="STRING" id="35608.A0A2U1QNR8"/>
<dbReference type="Pfam" id="PF05879">
    <property type="entry name" value="RHD3_GTPase"/>
    <property type="match status" value="1"/>
</dbReference>
<dbReference type="GO" id="GO:0003924">
    <property type="term" value="F:GTPase activity"/>
    <property type="evidence" value="ECO:0007669"/>
    <property type="project" value="TreeGrafter"/>
</dbReference>
<dbReference type="InterPro" id="IPR027417">
    <property type="entry name" value="P-loop_NTPase"/>
</dbReference>
<dbReference type="EMBL" id="PKPP01000011">
    <property type="protein sequence ID" value="PWA99628.1"/>
    <property type="molecule type" value="Genomic_DNA"/>
</dbReference>
<evidence type="ECO:0000313" key="2">
    <source>
        <dbReference type="Proteomes" id="UP000245207"/>
    </source>
</evidence>
<keyword evidence="2" id="KW-1185">Reference proteome</keyword>
<organism evidence="1 2">
    <name type="scientific">Artemisia annua</name>
    <name type="common">Sweet wormwood</name>
    <dbReference type="NCBI Taxonomy" id="35608"/>
    <lineage>
        <taxon>Eukaryota</taxon>
        <taxon>Viridiplantae</taxon>
        <taxon>Streptophyta</taxon>
        <taxon>Embryophyta</taxon>
        <taxon>Tracheophyta</taxon>
        <taxon>Spermatophyta</taxon>
        <taxon>Magnoliopsida</taxon>
        <taxon>eudicotyledons</taxon>
        <taxon>Gunneridae</taxon>
        <taxon>Pentapetalae</taxon>
        <taxon>asterids</taxon>
        <taxon>campanulids</taxon>
        <taxon>Asterales</taxon>
        <taxon>Asteraceae</taxon>
        <taxon>Asteroideae</taxon>
        <taxon>Anthemideae</taxon>
        <taxon>Artemisiinae</taxon>
        <taxon>Artemisia</taxon>
    </lineage>
</organism>
<evidence type="ECO:0000313" key="1">
    <source>
        <dbReference type="EMBL" id="PWA99628.1"/>
    </source>
</evidence>
<dbReference type="PANTHER" id="PTHR45923:SF2">
    <property type="entry name" value="PROTEIN SEY1"/>
    <property type="match status" value="1"/>
</dbReference>
<dbReference type="AlphaFoldDB" id="A0A2U1QNR8"/>
<dbReference type="OrthoDB" id="1597724at2759"/>
<dbReference type="InterPro" id="IPR008803">
    <property type="entry name" value="RHD3/Sey1"/>
</dbReference>
<protein>
    <submittedName>
        <fullName evidence="1">Root hair defective 3 GTP-binding protein</fullName>
    </submittedName>
</protein>